<feature type="domain" description="Mannose-6-phosphate isomerase type II C-terminal" evidence="10">
    <location>
        <begin position="351"/>
        <end position="466"/>
    </location>
</feature>
<dbReference type="Pfam" id="PF01050">
    <property type="entry name" value="MannoseP_isomer"/>
    <property type="match status" value="1"/>
</dbReference>
<dbReference type="PANTHER" id="PTHR46390">
    <property type="entry name" value="MANNOSE-1-PHOSPHATE GUANYLYLTRANSFERASE"/>
    <property type="match status" value="1"/>
</dbReference>
<dbReference type="InterPro" id="IPR054566">
    <property type="entry name" value="ManC/GMP-like_b-helix"/>
</dbReference>
<dbReference type="InterPro" id="IPR011051">
    <property type="entry name" value="RmlC_Cupin_sf"/>
</dbReference>
<evidence type="ECO:0000256" key="4">
    <source>
        <dbReference type="ARBA" id="ARBA00022695"/>
    </source>
</evidence>
<feature type="domain" description="MannoseP isomerase/GMP-like beta-helix" evidence="11">
    <location>
        <begin position="300"/>
        <end position="348"/>
    </location>
</feature>
<dbReference type="CDD" id="cd02509">
    <property type="entry name" value="GDP-M1P_Guanylyltransferase"/>
    <property type="match status" value="1"/>
</dbReference>
<dbReference type="Pfam" id="PF22640">
    <property type="entry name" value="ManC_GMP_beta-helix"/>
    <property type="match status" value="1"/>
</dbReference>
<protein>
    <recommendedName>
        <fullName evidence="2">mannose-1-phosphate guanylyltransferase</fullName>
        <ecNumber evidence="2">2.7.7.13</ecNumber>
    </recommendedName>
</protein>
<dbReference type="GO" id="GO:0009298">
    <property type="term" value="P:GDP-mannose biosynthetic process"/>
    <property type="evidence" value="ECO:0007669"/>
    <property type="project" value="TreeGrafter"/>
</dbReference>
<dbReference type="Proteomes" id="UP000320225">
    <property type="component" value="Unassembled WGS sequence"/>
</dbReference>
<evidence type="ECO:0000313" key="12">
    <source>
        <dbReference type="EMBL" id="TSE22746.1"/>
    </source>
</evidence>
<dbReference type="Pfam" id="PF00483">
    <property type="entry name" value="NTP_transferase"/>
    <property type="match status" value="1"/>
</dbReference>
<dbReference type="InterPro" id="IPR051161">
    <property type="entry name" value="Mannose-6P_isomerase_type2"/>
</dbReference>
<proteinExistence type="inferred from homology"/>
<dbReference type="InterPro" id="IPR014710">
    <property type="entry name" value="RmlC-like_jellyroll"/>
</dbReference>
<dbReference type="FunFam" id="2.60.120.10:FF:000032">
    <property type="entry name" value="Mannose-1-phosphate guanylyltransferase/mannose-6-phosphate isomerase"/>
    <property type="match status" value="1"/>
</dbReference>
<dbReference type="InterPro" id="IPR049577">
    <property type="entry name" value="GMPP_N"/>
</dbReference>
<dbReference type="InterPro" id="IPR029044">
    <property type="entry name" value="Nucleotide-diphossugar_trans"/>
</dbReference>
<sequence length="474" mass="51780">MTLVPVIMAGGSGSRLWPLSRELHPKQFLRLPDGQRTMLQGTLARLEGLPCAGPIVVSHEEHRFLVAEQLRQSGRLEQATILLEPIARGTAPAIATAALQALEHDPEAVLLVLSADQVLGDVAAFQQAALRAAELARQGWLVTFGVVPTRAETGYGYIERGEPLGEDGYRVARFVEKPDAERAAAFAASGAHYWNAGMFALGAGRYLEELERLAPAMRAACEQAVAGARPDLTFIRLDRAALEGCSADSIDYAVLEKTDRAAVVPLDAAWSDVGAWSALWEIGAKDGDGNVTIGDVLLHDVQGSYLHGTDRLVAAVGVRDVVLVETKDAVLLAHRDRAQDVRHIVQRLQAQNRAEHRQHREVYRPWGSFDAIHADARYQVKRITVNPGAQLSLQLHHHRAEHWIVVQGTARVTRGEETFLLTENQSTYIPVGQPHRLENPGVIPLVMIEVQTGSYLGEDDIVRLSDAYGRAGRA</sequence>
<evidence type="ECO:0000256" key="7">
    <source>
        <dbReference type="ARBA" id="ARBA00047343"/>
    </source>
</evidence>
<evidence type="ECO:0000256" key="3">
    <source>
        <dbReference type="ARBA" id="ARBA00022679"/>
    </source>
</evidence>
<dbReference type="InterPro" id="IPR006375">
    <property type="entry name" value="Man1P_GuaTrfase/Man6P_Isoase"/>
</dbReference>
<accession>A0A554WGQ2</accession>
<dbReference type="EMBL" id="VJND01000021">
    <property type="protein sequence ID" value="TSE22746.1"/>
    <property type="molecule type" value="Genomic_DNA"/>
</dbReference>
<dbReference type="RefSeq" id="WP_143896832.1">
    <property type="nucleotide sequence ID" value="NZ_VJND01000021.1"/>
</dbReference>
<dbReference type="InterPro" id="IPR001538">
    <property type="entry name" value="Man6P_isomerase-2_C"/>
</dbReference>
<dbReference type="Gene3D" id="2.60.120.10">
    <property type="entry name" value="Jelly Rolls"/>
    <property type="match status" value="1"/>
</dbReference>
<evidence type="ECO:0000256" key="1">
    <source>
        <dbReference type="ARBA" id="ARBA00006115"/>
    </source>
</evidence>
<keyword evidence="5" id="KW-0547">Nucleotide-binding</keyword>
<keyword evidence="4 12" id="KW-0548">Nucleotidyltransferase</keyword>
<keyword evidence="13" id="KW-1185">Reference proteome</keyword>
<evidence type="ECO:0000256" key="6">
    <source>
        <dbReference type="ARBA" id="ARBA00023134"/>
    </source>
</evidence>
<name>A0A554WGQ2_9BURK</name>
<dbReference type="SUPFAM" id="SSF51182">
    <property type="entry name" value="RmlC-like cupins"/>
    <property type="match status" value="1"/>
</dbReference>
<evidence type="ECO:0000256" key="2">
    <source>
        <dbReference type="ARBA" id="ARBA00012387"/>
    </source>
</evidence>
<gene>
    <name evidence="12" type="primary">rfbM</name>
    <name evidence="12" type="ORF">Tsedi_02330</name>
</gene>
<keyword evidence="6" id="KW-0342">GTP-binding</keyword>
<dbReference type="GO" id="GO:0005525">
    <property type="term" value="F:GTP binding"/>
    <property type="evidence" value="ECO:0007669"/>
    <property type="project" value="UniProtKB-KW"/>
</dbReference>
<evidence type="ECO:0000256" key="8">
    <source>
        <dbReference type="RuleBase" id="RU004190"/>
    </source>
</evidence>
<dbReference type="CDD" id="cd02213">
    <property type="entry name" value="cupin_PMI_typeII_C"/>
    <property type="match status" value="1"/>
</dbReference>
<comment type="catalytic activity">
    <reaction evidence="7">
        <text>alpha-D-mannose 1-phosphate + GTP + H(+) = GDP-alpha-D-mannose + diphosphate</text>
        <dbReference type="Rhea" id="RHEA:15229"/>
        <dbReference type="ChEBI" id="CHEBI:15378"/>
        <dbReference type="ChEBI" id="CHEBI:33019"/>
        <dbReference type="ChEBI" id="CHEBI:37565"/>
        <dbReference type="ChEBI" id="CHEBI:57527"/>
        <dbReference type="ChEBI" id="CHEBI:58409"/>
        <dbReference type="EC" id="2.7.7.13"/>
    </reaction>
</comment>
<dbReference type="FunFam" id="3.90.550.10:FF:000046">
    <property type="entry name" value="Mannose-1-phosphate guanylyltransferase (GDP)"/>
    <property type="match status" value="1"/>
</dbReference>
<dbReference type="GO" id="GO:0004475">
    <property type="term" value="F:mannose-1-phosphate guanylyltransferase (GTP) activity"/>
    <property type="evidence" value="ECO:0007669"/>
    <property type="project" value="UniProtKB-EC"/>
</dbReference>
<evidence type="ECO:0000259" key="10">
    <source>
        <dbReference type="Pfam" id="PF01050"/>
    </source>
</evidence>
<dbReference type="AlphaFoldDB" id="A0A554WGQ2"/>
<evidence type="ECO:0000313" key="13">
    <source>
        <dbReference type="Proteomes" id="UP000320225"/>
    </source>
</evidence>
<keyword evidence="3 12" id="KW-0808">Transferase</keyword>
<dbReference type="PANTHER" id="PTHR46390:SF1">
    <property type="entry name" value="MANNOSE-1-PHOSPHATE GUANYLYLTRANSFERASE"/>
    <property type="match status" value="1"/>
</dbReference>
<evidence type="ECO:0000259" key="9">
    <source>
        <dbReference type="Pfam" id="PF00483"/>
    </source>
</evidence>
<comment type="caution">
    <text evidence="12">The sequence shown here is derived from an EMBL/GenBank/DDBJ whole genome shotgun (WGS) entry which is preliminary data.</text>
</comment>
<dbReference type="EC" id="2.7.7.13" evidence="2"/>
<dbReference type="GO" id="GO:0000271">
    <property type="term" value="P:polysaccharide biosynthetic process"/>
    <property type="evidence" value="ECO:0007669"/>
    <property type="project" value="InterPro"/>
</dbReference>
<dbReference type="OrthoDB" id="9806359at2"/>
<feature type="domain" description="Nucleotidyl transferase" evidence="9">
    <location>
        <begin position="5"/>
        <end position="286"/>
    </location>
</feature>
<comment type="similarity">
    <text evidence="1 8">Belongs to the mannose-6-phosphate isomerase type 2 family.</text>
</comment>
<evidence type="ECO:0000259" key="11">
    <source>
        <dbReference type="Pfam" id="PF22640"/>
    </source>
</evidence>
<dbReference type="NCBIfam" id="TIGR01479">
    <property type="entry name" value="GMP_PMI"/>
    <property type="match status" value="1"/>
</dbReference>
<dbReference type="SUPFAM" id="SSF53448">
    <property type="entry name" value="Nucleotide-diphospho-sugar transferases"/>
    <property type="match status" value="1"/>
</dbReference>
<dbReference type="InterPro" id="IPR005835">
    <property type="entry name" value="NTP_transferase_dom"/>
</dbReference>
<reference evidence="12 13" key="1">
    <citation type="submission" date="2019-07" db="EMBL/GenBank/DDBJ databases">
        <title>Tepidimonas sediminis YIM 72259 draft genome.</title>
        <authorList>
            <person name="Da Costa M.S."/>
            <person name="Froufe H.J.C."/>
            <person name="Egas C."/>
            <person name="Albuquerque L."/>
        </authorList>
    </citation>
    <scope>NUCLEOTIDE SEQUENCE [LARGE SCALE GENOMIC DNA]</scope>
    <source>
        <strain evidence="12 13">YIM 72259</strain>
    </source>
</reference>
<dbReference type="Gene3D" id="3.90.550.10">
    <property type="entry name" value="Spore Coat Polysaccharide Biosynthesis Protein SpsA, Chain A"/>
    <property type="match status" value="1"/>
</dbReference>
<organism evidence="12 13">
    <name type="scientific">Tepidimonas sediminis</name>
    <dbReference type="NCBI Taxonomy" id="2588941"/>
    <lineage>
        <taxon>Bacteria</taxon>
        <taxon>Pseudomonadati</taxon>
        <taxon>Pseudomonadota</taxon>
        <taxon>Betaproteobacteria</taxon>
        <taxon>Burkholderiales</taxon>
        <taxon>Tepidimonas</taxon>
    </lineage>
</organism>
<evidence type="ECO:0000256" key="5">
    <source>
        <dbReference type="ARBA" id="ARBA00022741"/>
    </source>
</evidence>